<sequence>HRPAAIIKLLKYPRRTVYDITKKWEESGMSKRKGREGEEAVVSLKTKCAGHLRFFSDEKVFT</sequence>
<protein>
    <submittedName>
        <fullName evidence="1">Uncharacterized protein</fullName>
    </submittedName>
</protein>
<reference evidence="2" key="1">
    <citation type="submission" date="2021-01" db="EMBL/GenBank/DDBJ databases">
        <title>Caligus Genome Assembly.</title>
        <authorList>
            <person name="Gallardo-Escarate C."/>
        </authorList>
    </citation>
    <scope>NUCLEOTIDE SEQUENCE [LARGE SCALE GENOMIC DNA]</scope>
</reference>
<keyword evidence="2" id="KW-1185">Reference proteome</keyword>
<dbReference type="Proteomes" id="UP000595437">
    <property type="component" value="Chromosome 16"/>
</dbReference>
<feature type="non-terminal residue" evidence="1">
    <location>
        <position position="1"/>
    </location>
</feature>
<evidence type="ECO:0000313" key="1">
    <source>
        <dbReference type="EMBL" id="QQP36558.1"/>
    </source>
</evidence>
<accession>A0A7T8GRQ5</accession>
<organism evidence="1 2">
    <name type="scientific">Caligus rogercresseyi</name>
    <name type="common">Sea louse</name>
    <dbReference type="NCBI Taxonomy" id="217165"/>
    <lineage>
        <taxon>Eukaryota</taxon>
        <taxon>Metazoa</taxon>
        <taxon>Ecdysozoa</taxon>
        <taxon>Arthropoda</taxon>
        <taxon>Crustacea</taxon>
        <taxon>Multicrustacea</taxon>
        <taxon>Hexanauplia</taxon>
        <taxon>Copepoda</taxon>
        <taxon>Siphonostomatoida</taxon>
        <taxon>Caligidae</taxon>
        <taxon>Caligus</taxon>
    </lineage>
</organism>
<name>A0A7T8GRQ5_CALRO</name>
<gene>
    <name evidence="1" type="ORF">FKW44_021697</name>
</gene>
<proteinExistence type="predicted"/>
<evidence type="ECO:0000313" key="2">
    <source>
        <dbReference type="Proteomes" id="UP000595437"/>
    </source>
</evidence>
<dbReference type="AlphaFoldDB" id="A0A7T8GRQ5"/>
<dbReference type="EMBL" id="CP045905">
    <property type="protein sequence ID" value="QQP36558.1"/>
    <property type="molecule type" value="Genomic_DNA"/>
</dbReference>
<feature type="non-terminal residue" evidence="1">
    <location>
        <position position="62"/>
    </location>
</feature>